<evidence type="ECO:0000313" key="3">
    <source>
        <dbReference type="EMBL" id="MDO5970428.1"/>
    </source>
</evidence>
<dbReference type="Proteomes" id="UP001176883">
    <property type="component" value="Unassembled WGS sequence"/>
</dbReference>
<evidence type="ECO:0000313" key="4">
    <source>
        <dbReference type="Proteomes" id="UP001176883"/>
    </source>
</evidence>
<reference evidence="3" key="1">
    <citation type="submission" date="2023-07" db="EMBL/GenBank/DDBJ databases">
        <title>Two novel species in the genus Flavivirga.</title>
        <authorList>
            <person name="Kwon K."/>
        </authorList>
    </citation>
    <scope>NUCLEOTIDE SEQUENCE</scope>
    <source>
        <strain evidence="3">KCTC 52353</strain>
    </source>
</reference>
<evidence type="ECO:0000256" key="2">
    <source>
        <dbReference type="SAM" id="MobiDB-lite"/>
    </source>
</evidence>
<organism evidence="3 4">
    <name type="scientific">Flavivirga aquimarina</name>
    <dbReference type="NCBI Taxonomy" id="2027862"/>
    <lineage>
        <taxon>Bacteria</taxon>
        <taxon>Pseudomonadati</taxon>
        <taxon>Bacteroidota</taxon>
        <taxon>Flavobacteriia</taxon>
        <taxon>Flavobacteriales</taxon>
        <taxon>Flavobacteriaceae</taxon>
        <taxon>Flavivirga</taxon>
    </lineage>
</organism>
<evidence type="ECO:0000256" key="1">
    <source>
        <dbReference type="SAM" id="Coils"/>
    </source>
</evidence>
<dbReference type="InterPro" id="IPR007139">
    <property type="entry name" value="DUF349"/>
</dbReference>
<feature type="coiled-coil region" evidence="1">
    <location>
        <begin position="286"/>
        <end position="344"/>
    </location>
</feature>
<feature type="region of interest" description="Disordered" evidence="2">
    <location>
        <begin position="1"/>
        <end position="182"/>
    </location>
</feature>
<keyword evidence="4" id="KW-1185">Reference proteome</keyword>
<accession>A0ABT8WBB6</accession>
<sequence length="783" mass="91709">MSDINKLQKIEKNNEDDATLGQSNSDLTNDASLELNEDQKADATNSEEVDNTTDSVVNDDTKAPDEDENVKTDDKVVASDTNKEDETVTDKTDDVVNEDTKTPDDKIVASETDKEDETVIDKTDDVVNEVTETPDADDKVVASETDKEDEAVTNKTDDVTNEVTETPDADENAKADDKVVASETDKVINEIEESNAEDAEDEGNKERHTIEVKEYDTMSLEALAIEIEKLLKNEKIQAIKPHVDNINATFKTKFQALIDKKKEEFLNEGGNEIDFYYSSPIQKRFKEAYKEYRKRLNEHYQSLEKNLKQNLADKLEIIEELKGLINLEENINTTYKHFKELQERWRNTGPIPRDKYNNAWNSYHHHVEIFYDFLHLNRDLRDLDFKHNLEKKLMIIDRAEELAKDDNVMRAFRELQELHKMWKEELGPVAREHREEIWERFKAATKIINDKRQVYYQEIDKVYEKNLETKLEIIANIEAINTQESKSHSSWQKKIKDIEELRNAFFNAGKVPIKLNESTWAKFKESVRIFNRQKNAFYKGLKKEQYKNLQQKLDLIKIAEDNKDSDDFEVTTPLMKKIQSDWKKIGHVPRKDSDKIWKQFKSACNAYFDKLHAKRNAANQENIDAFNKKNDFLNTLKDLKLEDDAKDKNLATIKEQITQWRSFGKVPNDKRYIESKFQKTIDGLLASLKMDKNEVEMIKFENKLDNINTSDDDNRNLDNERSYIRKRIDEVKSQINQLENNLQFFTNVDDDNPLVKEVHQNIKTHKDSLKLWKSKLQKIKDFY</sequence>
<name>A0ABT8WBB6_9FLAO</name>
<gene>
    <name evidence="3" type="ORF">Q4Q35_11490</name>
</gene>
<feature type="compositionally biased region" description="Basic and acidic residues" evidence="2">
    <location>
        <begin position="171"/>
        <end position="182"/>
    </location>
</feature>
<feature type="coiled-coil region" evidence="1">
    <location>
        <begin position="721"/>
        <end position="748"/>
    </location>
</feature>
<feature type="compositionally biased region" description="Basic and acidic residues" evidence="2">
    <location>
        <begin position="136"/>
        <end position="158"/>
    </location>
</feature>
<comment type="caution">
    <text evidence="3">The sequence shown here is derived from an EMBL/GenBank/DDBJ whole genome shotgun (WGS) entry which is preliminary data.</text>
</comment>
<dbReference type="RefSeq" id="WP_303278118.1">
    <property type="nucleotide sequence ID" value="NZ_JAUOEK010000120.1"/>
</dbReference>
<proteinExistence type="predicted"/>
<keyword evidence="1" id="KW-0175">Coiled coil</keyword>
<dbReference type="Pfam" id="PF03993">
    <property type="entry name" value="DUF349"/>
    <property type="match status" value="5"/>
</dbReference>
<feature type="compositionally biased region" description="Basic and acidic residues" evidence="2">
    <location>
        <begin position="1"/>
        <end position="15"/>
    </location>
</feature>
<feature type="compositionally biased region" description="Basic and acidic residues" evidence="2">
    <location>
        <begin position="59"/>
        <end position="125"/>
    </location>
</feature>
<feature type="compositionally biased region" description="Polar residues" evidence="2">
    <location>
        <begin position="20"/>
        <end position="31"/>
    </location>
</feature>
<dbReference type="EMBL" id="JAUOEK010000120">
    <property type="protein sequence ID" value="MDO5970428.1"/>
    <property type="molecule type" value="Genomic_DNA"/>
</dbReference>
<protein>
    <submittedName>
        <fullName evidence="3">DUF349 domain-containing protein</fullName>
    </submittedName>
</protein>